<accession>A0A0D0D4B7</accession>
<gene>
    <name evidence="1" type="ORF">GYMLUDRAFT_40503</name>
</gene>
<evidence type="ECO:0000313" key="1">
    <source>
        <dbReference type="EMBL" id="KIK64213.1"/>
    </source>
</evidence>
<dbReference type="Proteomes" id="UP000053593">
    <property type="component" value="Unassembled WGS sequence"/>
</dbReference>
<proteinExistence type="predicted"/>
<dbReference type="HOGENOM" id="CLU_1510778_0_0_1"/>
<organism evidence="1 2">
    <name type="scientific">Collybiopsis luxurians FD-317 M1</name>
    <dbReference type="NCBI Taxonomy" id="944289"/>
    <lineage>
        <taxon>Eukaryota</taxon>
        <taxon>Fungi</taxon>
        <taxon>Dikarya</taxon>
        <taxon>Basidiomycota</taxon>
        <taxon>Agaricomycotina</taxon>
        <taxon>Agaricomycetes</taxon>
        <taxon>Agaricomycetidae</taxon>
        <taxon>Agaricales</taxon>
        <taxon>Marasmiineae</taxon>
        <taxon>Omphalotaceae</taxon>
        <taxon>Collybiopsis</taxon>
        <taxon>Collybiopsis luxurians</taxon>
    </lineage>
</organism>
<name>A0A0D0D4B7_9AGAR</name>
<keyword evidence="2" id="KW-1185">Reference proteome</keyword>
<dbReference type="EMBL" id="KN834762">
    <property type="protein sequence ID" value="KIK64213.1"/>
    <property type="molecule type" value="Genomic_DNA"/>
</dbReference>
<dbReference type="AlphaFoldDB" id="A0A0D0D4B7"/>
<protein>
    <submittedName>
        <fullName evidence="1">Uncharacterized protein</fullName>
    </submittedName>
</protein>
<evidence type="ECO:0000313" key="2">
    <source>
        <dbReference type="Proteomes" id="UP000053593"/>
    </source>
</evidence>
<sequence length="178" mass="19502">MSKKELQTYFDNMNYDNLSGGGWVPAATWLRVHGDTKSSVKGKFHMETLKATNGECKAKIVGANVEIVVAPPTLKRVAQALRDAAADDSKLSKELKQELKTYFDKINYDKLTGGGWVPDNKWARVNGDNGEEFHMETMKVKDGGFKARIVGANFEIVVADQAPTLKQVAQALKTAAGL</sequence>
<reference evidence="1 2" key="1">
    <citation type="submission" date="2014-04" db="EMBL/GenBank/DDBJ databases">
        <title>Evolutionary Origins and Diversification of the Mycorrhizal Mutualists.</title>
        <authorList>
            <consortium name="DOE Joint Genome Institute"/>
            <consortium name="Mycorrhizal Genomics Consortium"/>
            <person name="Kohler A."/>
            <person name="Kuo A."/>
            <person name="Nagy L.G."/>
            <person name="Floudas D."/>
            <person name="Copeland A."/>
            <person name="Barry K.W."/>
            <person name="Cichocki N."/>
            <person name="Veneault-Fourrey C."/>
            <person name="LaButti K."/>
            <person name="Lindquist E.A."/>
            <person name="Lipzen A."/>
            <person name="Lundell T."/>
            <person name="Morin E."/>
            <person name="Murat C."/>
            <person name="Riley R."/>
            <person name="Ohm R."/>
            <person name="Sun H."/>
            <person name="Tunlid A."/>
            <person name="Henrissat B."/>
            <person name="Grigoriev I.V."/>
            <person name="Hibbett D.S."/>
            <person name="Martin F."/>
        </authorList>
    </citation>
    <scope>NUCLEOTIDE SEQUENCE [LARGE SCALE GENOMIC DNA]</scope>
    <source>
        <strain evidence="1 2">FD-317 M1</strain>
    </source>
</reference>